<protein>
    <recommendedName>
        <fullName evidence="3">Mediator of RNA polymerase II transcription subunit 1</fullName>
    </recommendedName>
</protein>
<feature type="non-terminal residue" evidence="2">
    <location>
        <position position="1"/>
    </location>
</feature>
<feature type="region of interest" description="Disordered" evidence="1">
    <location>
        <begin position="557"/>
        <end position="583"/>
    </location>
</feature>
<feature type="compositionally biased region" description="Low complexity" evidence="1">
    <location>
        <begin position="185"/>
        <end position="199"/>
    </location>
</feature>
<feature type="compositionally biased region" description="Low complexity" evidence="1">
    <location>
        <begin position="110"/>
        <end position="123"/>
    </location>
</feature>
<feature type="compositionally biased region" description="Low complexity" evidence="1">
    <location>
        <begin position="86"/>
        <end position="102"/>
    </location>
</feature>
<feature type="compositionally biased region" description="Low complexity" evidence="1">
    <location>
        <begin position="361"/>
        <end position="388"/>
    </location>
</feature>
<feature type="compositionally biased region" description="Basic and acidic residues" evidence="1">
    <location>
        <begin position="167"/>
        <end position="176"/>
    </location>
</feature>
<dbReference type="AlphaFoldDB" id="A0A1B6JGW8"/>
<feature type="compositionally biased region" description="Pro residues" evidence="1">
    <location>
        <begin position="572"/>
        <end position="581"/>
    </location>
</feature>
<evidence type="ECO:0000256" key="1">
    <source>
        <dbReference type="SAM" id="MobiDB-lite"/>
    </source>
</evidence>
<organism evidence="2">
    <name type="scientific">Homalodisca liturata</name>
    <dbReference type="NCBI Taxonomy" id="320908"/>
    <lineage>
        <taxon>Eukaryota</taxon>
        <taxon>Metazoa</taxon>
        <taxon>Ecdysozoa</taxon>
        <taxon>Arthropoda</taxon>
        <taxon>Hexapoda</taxon>
        <taxon>Insecta</taxon>
        <taxon>Pterygota</taxon>
        <taxon>Neoptera</taxon>
        <taxon>Paraneoptera</taxon>
        <taxon>Hemiptera</taxon>
        <taxon>Auchenorrhyncha</taxon>
        <taxon>Membracoidea</taxon>
        <taxon>Cicadellidae</taxon>
        <taxon>Cicadellinae</taxon>
        <taxon>Proconiini</taxon>
        <taxon>Homalodisca</taxon>
    </lineage>
</organism>
<feature type="compositionally biased region" description="Polar residues" evidence="1">
    <location>
        <begin position="200"/>
        <end position="215"/>
    </location>
</feature>
<feature type="compositionally biased region" description="Basic and acidic residues" evidence="1">
    <location>
        <begin position="411"/>
        <end position="427"/>
    </location>
</feature>
<evidence type="ECO:0000313" key="2">
    <source>
        <dbReference type="EMBL" id="JAS98389.1"/>
    </source>
</evidence>
<feature type="compositionally biased region" description="Polar residues" evidence="1">
    <location>
        <begin position="126"/>
        <end position="141"/>
    </location>
</feature>
<accession>A0A1B6JGW8</accession>
<feature type="compositionally biased region" description="Low complexity" evidence="1">
    <location>
        <begin position="317"/>
        <end position="334"/>
    </location>
</feature>
<feature type="compositionally biased region" description="Basic and acidic residues" evidence="1">
    <location>
        <begin position="10"/>
        <end position="29"/>
    </location>
</feature>
<evidence type="ECO:0008006" key="3">
    <source>
        <dbReference type="Google" id="ProtNLM"/>
    </source>
</evidence>
<feature type="compositionally biased region" description="Low complexity" evidence="1">
    <location>
        <begin position="151"/>
        <end position="166"/>
    </location>
</feature>
<dbReference type="EMBL" id="GECU01009317">
    <property type="protein sequence ID" value="JAS98389.1"/>
    <property type="molecule type" value="Transcribed_RNA"/>
</dbReference>
<sequence length="680" mass="71450">SSITITPISSKEDRSRKSGKSSKSEDKSRTEKKRKRRKEDSGMGPPDKLPLKQDPLTKPVSVSIKPTDCGSPSRPPSPNSNLRKYSSSPTPLSLVSSKGSPKSVKHSPKHSPSPAYSVSSPKSSPKHGTSSPKHQGSSGKPSMSALKSAVSSPKSESSGKKSSSSKESSRDKDRKSGSSGHQSPKLKSSSVKLKQLDLSNTELTVTTQSGGSTPPSGCGADSKSQPMVRNRKGSLSAIVDKLKSAQHCGEPGVEGNGKSGGVKDRSGATLGKTGDKSGVGSNKPGESKNPGEYMVKPSSDGMKITINKTRTKDPNKSGKSSSSGSGVSSSGSGSPKTHTGLKPGVNSGPASKKPQQTPSVKTTSTKTSSKILGASKSSSSSVRSIKSSGSRDSRPRSTKPGDKSIFSSSKSEARKLSPTSHREDADSYKILSTPPTISPELVVQGFMKQLDTKFQIPKLSQRTSNVDDNMKKDKFDGSKVLDQNKFMDLSMKADSKYPLVSKLDDLMGESKQISPSQSVKSLEIDISDECPVLESAVSSAKDDILSSLKIELPIGSMSFASDEPSPEVSEPIRPPDPPKTMPTPQEAAEILLDFSTLPTKSILPEKLMSVPERVLGSVLPLRKNTPPPLPPPAFPASPSVSVHIVKSPAPSPLVIPSPHSASPCITDDELMDEALVGIGK</sequence>
<feature type="compositionally biased region" description="Basic and acidic residues" evidence="1">
    <location>
        <begin position="389"/>
        <end position="402"/>
    </location>
</feature>
<proteinExistence type="predicted"/>
<reference evidence="2" key="1">
    <citation type="submission" date="2015-11" db="EMBL/GenBank/DDBJ databases">
        <title>De novo transcriptome assembly of four potential Pierce s Disease insect vectors from Arizona vineyards.</title>
        <authorList>
            <person name="Tassone E.E."/>
        </authorList>
    </citation>
    <scope>NUCLEOTIDE SEQUENCE</scope>
</reference>
<name>A0A1B6JGW8_9HEMI</name>
<feature type="region of interest" description="Disordered" evidence="1">
    <location>
        <begin position="1"/>
        <end position="434"/>
    </location>
</feature>
<gene>
    <name evidence="2" type="ORF">g.12692</name>
</gene>